<keyword evidence="1" id="KW-0472">Membrane</keyword>
<keyword evidence="1" id="KW-1133">Transmembrane helix</keyword>
<evidence type="ECO:0000256" key="1">
    <source>
        <dbReference type="SAM" id="Phobius"/>
    </source>
</evidence>
<evidence type="ECO:0000313" key="3">
    <source>
        <dbReference type="Proteomes" id="UP001204814"/>
    </source>
</evidence>
<proteinExistence type="predicted"/>
<protein>
    <submittedName>
        <fullName evidence="2">Uncharacterized protein</fullName>
    </submittedName>
</protein>
<dbReference type="AlphaFoldDB" id="A0AAP2XNQ9"/>
<organism evidence="2 3">
    <name type="scientific">Faecalibacillus intestinalis</name>
    <dbReference type="NCBI Taxonomy" id="1982626"/>
    <lineage>
        <taxon>Bacteria</taxon>
        <taxon>Bacillati</taxon>
        <taxon>Bacillota</taxon>
        <taxon>Erysipelotrichia</taxon>
        <taxon>Erysipelotrichales</taxon>
        <taxon>Coprobacillaceae</taxon>
        <taxon>Faecalibacillus</taxon>
    </lineage>
</organism>
<dbReference type="EMBL" id="JANGBO010000001">
    <property type="protein sequence ID" value="MCQ5060901.1"/>
    <property type="molecule type" value="Genomic_DNA"/>
</dbReference>
<evidence type="ECO:0000313" key="2">
    <source>
        <dbReference type="EMBL" id="MCQ5060901.1"/>
    </source>
</evidence>
<feature type="transmembrane region" description="Helical" evidence="1">
    <location>
        <begin position="79"/>
        <end position="98"/>
    </location>
</feature>
<sequence>MNKLSFLRDKVMIHPIVGAINKAELQKWIKGYTDPVIDILIWLIPIGAVLASLATLAVWFTKDDELKEREKPSRIIKKIVFWAFVGTGIVAIFKALGITSSGIG</sequence>
<reference evidence="2" key="1">
    <citation type="submission" date="2022-06" db="EMBL/GenBank/DDBJ databases">
        <title>Isolation of gut microbiota from human fecal samples.</title>
        <authorList>
            <person name="Pamer E.G."/>
            <person name="Barat B."/>
            <person name="Waligurski E."/>
            <person name="Medina S."/>
            <person name="Paddock L."/>
            <person name="Mostad J."/>
        </authorList>
    </citation>
    <scope>NUCLEOTIDE SEQUENCE</scope>
    <source>
        <strain evidence="2">DFI.6.24</strain>
    </source>
</reference>
<feature type="transmembrane region" description="Helical" evidence="1">
    <location>
        <begin position="39"/>
        <end position="59"/>
    </location>
</feature>
<comment type="caution">
    <text evidence="2">The sequence shown here is derived from an EMBL/GenBank/DDBJ whole genome shotgun (WGS) entry which is preliminary data.</text>
</comment>
<name>A0AAP2XNQ9_9FIRM</name>
<dbReference type="RefSeq" id="WP_009300505.1">
    <property type="nucleotide sequence ID" value="NZ_JAJDKX010000007.1"/>
</dbReference>
<accession>A0AAP2XNQ9</accession>
<keyword evidence="1" id="KW-0812">Transmembrane</keyword>
<dbReference type="Proteomes" id="UP001204814">
    <property type="component" value="Unassembled WGS sequence"/>
</dbReference>
<gene>
    <name evidence="2" type="ORF">NE542_03495</name>
</gene>